<comment type="caution">
    <text evidence="2">The sequence shown here is derived from an EMBL/GenBank/DDBJ whole genome shotgun (WGS) entry which is preliminary data.</text>
</comment>
<dbReference type="RefSeq" id="WP_131904494.1">
    <property type="nucleotide sequence ID" value="NZ_BAAAFU010000008.1"/>
</dbReference>
<feature type="chain" id="PRO_5020529178" evidence="1">
    <location>
        <begin position="34"/>
        <end position="229"/>
    </location>
</feature>
<reference evidence="2 3" key="1">
    <citation type="submission" date="2019-03" db="EMBL/GenBank/DDBJ databases">
        <title>Genomic Encyclopedia of Type Strains, Phase IV (KMG-IV): sequencing the most valuable type-strain genomes for metagenomic binning, comparative biology and taxonomic classification.</title>
        <authorList>
            <person name="Goeker M."/>
        </authorList>
    </citation>
    <scope>NUCLEOTIDE SEQUENCE [LARGE SCALE GENOMIC DNA]</scope>
    <source>
        <strain evidence="2 3">DSM 24830</strain>
    </source>
</reference>
<evidence type="ECO:0000256" key="1">
    <source>
        <dbReference type="SAM" id="SignalP"/>
    </source>
</evidence>
<dbReference type="Gene3D" id="1.25.40.20">
    <property type="entry name" value="Ankyrin repeat-containing domain"/>
    <property type="match status" value="1"/>
</dbReference>
<sequence length="229" mass="25377">MIAKTLLTKTLFSRALLYAGLSLLVFSPLSLSAASADTSVATNLSEKIIGNWCLNEEKFMDDSSFSGEIWEFTEDGKYTFNKLGDDAYTVTDDTVKLDNFGTLKVLTISDTEMVAKVYSTYYFSKDRCADETLQALKLTQLNNAIIMNNLGRVEALIKEGIDVSKPDTRGGMHSTPLMVAIRQENEAAIELILKQKPDLTVTNFLGKTALDIAMKSKSIKIKNRINDAY</sequence>
<dbReference type="SUPFAM" id="SSF48403">
    <property type="entry name" value="Ankyrin repeat"/>
    <property type="match status" value="1"/>
</dbReference>
<evidence type="ECO:0000313" key="2">
    <source>
        <dbReference type="EMBL" id="TCJ88820.1"/>
    </source>
</evidence>
<accession>A0A4R1F5T1</accession>
<dbReference type="Pfam" id="PF12796">
    <property type="entry name" value="Ank_2"/>
    <property type="match status" value="1"/>
</dbReference>
<dbReference type="OrthoDB" id="5764259at2"/>
<dbReference type="AlphaFoldDB" id="A0A4R1F5T1"/>
<dbReference type="Proteomes" id="UP000294887">
    <property type="component" value="Unassembled WGS sequence"/>
</dbReference>
<keyword evidence="1" id="KW-0732">Signal</keyword>
<keyword evidence="3" id="KW-1185">Reference proteome</keyword>
<gene>
    <name evidence="2" type="ORF">EV695_0680</name>
</gene>
<name>A0A4R1F5T1_9GAMM</name>
<feature type="signal peptide" evidence="1">
    <location>
        <begin position="1"/>
        <end position="33"/>
    </location>
</feature>
<dbReference type="InterPro" id="IPR036770">
    <property type="entry name" value="Ankyrin_rpt-contain_sf"/>
</dbReference>
<evidence type="ECO:0000313" key="3">
    <source>
        <dbReference type="Proteomes" id="UP000294887"/>
    </source>
</evidence>
<proteinExistence type="predicted"/>
<protein>
    <submittedName>
        <fullName evidence="2">Uncharacterized protein</fullName>
    </submittedName>
</protein>
<dbReference type="EMBL" id="SMFQ01000002">
    <property type="protein sequence ID" value="TCJ88820.1"/>
    <property type="molecule type" value="Genomic_DNA"/>
</dbReference>
<organism evidence="2 3">
    <name type="scientific">Cocleimonas flava</name>
    <dbReference type="NCBI Taxonomy" id="634765"/>
    <lineage>
        <taxon>Bacteria</taxon>
        <taxon>Pseudomonadati</taxon>
        <taxon>Pseudomonadota</taxon>
        <taxon>Gammaproteobacteria</taxon>
        <taxon>Thiotrichales</taxon>
        <taxon>Thiotrichaceae</taxon>
        <taxon>Cocleimonas</taxon>
    </lineage>
</organism>
<dbReference type="InterPro" id="IPR002110">
    <property type="entry name" value="Ankyrin_rpt"/>
</dbReference>